<dbReference type="RefSeq" id="WP_106891431.1">
    <property type="nucleotide sequence ID" value="NZ_CP027860.1"/>
</dbReference>
<proteinExistence type="predicted"/>
<evidence type="ECO:0000313" key="5">
    <source>
        <dbReference type="EMBL" id="AVP97508.1"/>
    </source>
</evidence>
<reference evidence="5 6" key="2">
    <citation type="submission" date="2018-03" db="EMBL/GenBank/DDBJ databases">
        <authorList>
            <person name="Keele B.F."/>
        </authorList>
    </citation>
    <scope>NUCLEOTIDE SEQUENCE [LARGE SCALE GENOMIC DNA]</scope>
    <source>
        <strain evidence="5 6">D13</strain>
    </source>
</reference>
<dbReference type="SUPFAM" id="SSF46689">
    <property type="entry name" value="Homeodomain-like"/>
    <property type="match status" value="1"/>
</dbReference>
<dbReference type="SUPFAM" id="SSF53697">
    <property type="entry name" value="SIS domain"/>
    <property type="match status" value="1"/>
</dbReference>
<dbReference type="InterPro" id="IPR009057">
    <property type="entry name" value="Homeodomain-like_sf"/>
</dbReference>
<dbReference type="InterPro" id="IPR001347">
    <property type="entry name" value="SIS_dom"/>
</dbReference>
<dbReference type="Gene3D" id="3.40.50.10490">
    <property type="entry name" value="Glucose-6-phosphate isomerase like protein, domain 1"/>
    <property type="match status" value="1"/>
</dbReference>
<dbReference type="InterPro" id="IPR000281">
    <property type="entry name" value="HTH_RpiR"/>
</dbReference>
<dbReference type="InterPro" id="IPR036388">
    <property type="entry name" value="WH-like_DNA-bd_sf"/>
</dbReference>
<dbReference type="GO" id="GO:1901135">
    <property type="term" value="P:carbohydrate derivative metabolic process"/>
    <property type="evidence" value="ECO:0007669"/>
    <property type="project" value="InterPro"/>
</dbReference>
<feature type="domain" description="HTH rpiR-type" evidence="4">
    <location>
        <begin position="3"/>
        <end position="79"/>
    </location>
</feature>
<keyword evidence="1" id="KW-0805">Transcription regulation</keyword>
<dbReference type="InterPro" id="IPR047640">
    <property type="entry name" value="RpiR-like"/>
</dbReference>
<evidence type="ECO:0000256" key="2">
    <source>
        <dbReference type="ARBA" id="ARBA00023125"/>
    </source>
</evidence>
<gene>
    <name evidence="5" type="ORF">C7S18_10010</name>
</gene>
<dbReference type="GO" id="GO:0097367">
    <property type="term" value="F:carbohydrate derivative binding"/>
    <property type="evidence" value="ECO:0007669"/>
    <property type="project" value="InterPro"/>
</dbReference>
<keyword evidence="3" id="KW-0804">Transcription</keyword>
<dbReference type="CDD" id="cd05013">
    <property type="entry name" value="SIS_RpiR"/>
    <property type="match status" value="1"/>
</dbReference>
<dbReference type="EMBL" id="CP027860">
    <property type="protein sequence ID" value="AVP97508.1"/>
    <property type="molecule type" value="Genomic_DNA"/>
</dbReference>
<dbReference type="KEGG" id="xba:C7S18_10010"/>
<dbReference type="Pfam" id="PF01380">
    <property type="entry name" value="SIS"/>
    <property type="match status" value="1"/>
</dbReference>
<dbReference type="PROSITE" id="PS51071">
    <property type="entry name" value="HTH_RPIR"/>
    <property type="match status" value="1"/>
</dbReference>
<evidence type="ECO:0000259" key="4">
    <source>
        <dbReference type="PROSITE" id="PS51071"/>
    </source>
</evidence>
<dbReference type="AlphaFoldDB" id="A0A2P1PRP9"/>
<evidence type="ECO:0000256" key="1">
    <source>
        <dbReference type="ARBA" id="ARBA00023015"/>
    </source>
</evidence>
<dbReference type="GO" id="GO:0003700">
    <property type="term" value="F:DNA-binding transcription factor activity"/>
    <property type="evidence" value="ECO:0007669"/>
    <property type="project" value="InterPro"/>
</dbReference>
<dbReference type="Proteomes" id="UP000241074">
    <property type="component" value="Chromosome"/>
</dbReference>
<dbReference type="OrthoDB" id="3237351at2"/>
<dbReference type="PANTHER" id="PTHR30514">
    <property type="entry name" value="GLUCOKINASE"/>
    <property type="match status" value="1"/>
</dbReference>
<keyword evidence="6" id="KW-1185">Reference proteome</keyword>
<name>A0A2P1PRP9_9GAMM</name>
<dbReference type="Pfam" id="PF01418">
    <property type="entry name" value="HTH_6"/>
    <property type="match status" value="1"/>
</dbReference>
<protein>
    <submittedName>
        <fullName evidence="5">RpiR family transcriptional regulator</fullName>
    </submittedName>
</protein>
<dbReference type="InterPro" id="IPR046348">
    <property type="entry name" value="SIS_dom_sf"/>
</dbReference>
<evidence type="ECO:0000256" key="3">
    <source>
        <dbReference type="ARBA" id="ARBA00023163"/>
    </source>
</evidence>
<evidence type="ECO:0000313" key="6">
    <source>
        <dbReference type="Proteomes" id="UP000241074"/>
    </source>
</evidence>
<sequence length="282" mass="31889">MTQTVVDQLRESLGSFPMTERRVAHRLLADYPMAGLQSATDLAKQVGVSTPTVLRMVARLGFESYVEFQKRLRGELTAQLSSPLQKSALSERDTEPTEPSNPYQAMAAAIARNIEETFANLATHEFDAVVKLLGNRKNRVHLIGGRFTDALARYLSVQMRIIRPDVAHLQDQESNWQDQLLDMDQHDVLLIFDIRRYQASLLRLAELASARQVRVLLITDQWLSPISKHAKHVLPARVVVPSVWDSSAALMAVCEALLAAITREHWDFAQKRMRGLEQLRGR</sequence>
<keyword evidence="2" id="KW-0238">DNA-binding</keyword>
<organism evidence="5 6">
    <name type="scientific">Ahniella affigens</name>
    <dbReference type="NCBI Taxonomy" id="2021234"/>
    <lineage>
        <taxon>Bacteria</taxon>
        <taxon>Pseudomonadati</taxon>
        <taxon>Pseudomonadota</taxon>
        <taxon>Gammaproteobacteria</taxon>
        <taxon>Lysobacterales</taxon>
        <taxon>Rhodanobacteraceae</taxon>
        <taxon>Ahniella</taxon>
    </lineage>
</organism>
<dbReference type="GO" id="GO:0003677">
    <property type="term" value="F:DNA binding"/>
    <property type="evidence" value="ECO:0007669"/>
    <property type="project" value="UniProtKB-KW"/>
</dbReference>
<reference evidence="5 6" key="1">
    <citation type="submission" date="2018-03" db="EMBL/GenBank/DDBJ databases">
        <title>Ahniella affigens gen. nov., sp. nov., a gammaproteobacterium isolated from sandy soil near a stream.</title>
        <authorList>
            <person name="Ko Y."/>
            <person name="Kim J.-H."/>
        </authorList>
    </citation>
    <scope>NUCLEOTIDE SEQUENCE [LARGE SCALE GENOMIC DNA]</scope>
    <source>
        <strain evidence="5 6">D13</strain>
    </source>
</reference>
<accession>A0A2P1PRP9</accession>
<dbReference type="PANTHER" id="PTHR30514:SF18">
    <property type="entry name" value="RPIR-FAMILY TRANSCRIPTIONAL REGULATOR"/>
    <property type="match status" value="1"/>
</dbReference>
<dbReference type="Gene3D" id="1.10.10.10">
    <property type="entry name" value="Winged helix-like DNA-binding domain superfamily/Winged helix DNA-binding domain"/>
    <property type="match status" value="1"/>
</dbReference>
<dbReference type="InterPro" id="IPR035472">
    <property type="entry name" value="RpiR-like_SIS"/>
</dbReference>